<dbReference type="EMBL" id="JAZHXI010000003">
    <property type="protein sequence ID" value="KAL2073599.1"/>
    <property type="molecule type" value="Genomic_DNA"/>
</dbReference>
<sequence>MSYGWNAGDIVAASRLNIKLIQSVRNVGGAKDYFQELASELYGLLRALEDISDISSVRDNEESYEHEEKGED</sequence>
<gene>
    <name evidence="1" type="ORF">VTL71DRAFT_10925</name>
</gene>
<proteinExistence type="predicted"/>
<protein>
    <submittedName>
        <fullName evidence="1">Uncharacterized protein</fullName>
    </submittedName>
</protein>
<reference evidence="1 2" key="1">
    <citation type="journal article" date="2024" name="Commun. Biol.">
        <title>Comparative genomic analysis of thermophilic fungi reveals convergent evolutionary adaptations and gene losses.</title>
        <authorList>
            <person name="Steindorff A.S."/>
            <person name="Aguilar-Pontes M.V."/>
            <person name="Robinson A.J."/>
            <person name="Andreopoulos B."/>
            <person name="LaButti K."/>
            <person name="Kuo A."/>
            <person name="Mondo S."/>
            <person name="Riley R."/>
            <person name="Otillar R."/>
            <person name="Haridas S."/>
            <person name="Lipzen A."/>
            <person name="Grimwood J."/>
            <person name="Schmutz J."/>
            <person name="Clum A."/>
            <person name="Reid I.D."/>
            <person name="Moisan M.C."/>
            <person name="Butler G."/>
            <person name="Nguyen T.T.M."/>
            <person name="Dewar K."/>
            <person name="Conant G."/>
            <person name="Drula E."/>
            <person name="Henrissat B."/>
            <person name="Hansel C."/>
            <person name="Singer S."/>
            <person name="Hutchinson M.I."/>
            <person name="de Vries R.P."/>
            <person name="Natvig D.O."/>
            <person name="Powell A.J."/>
            <person name="Tsang A."/>
            <person name="Grigoriev I.V."/>
        </authorList>
    </citation>
    <scope>NUCLEOTIDE SEQUENCE [LARGE SCALE GENOMIC DNA]</scope>
    <source>
        <strain evidence="1 2">CBS 494.80</strain>
    </source>
</reference>
<keyword evidence="2" id="KW-1185">Reference proteome</keyword>
<dbReference type="Proteomes" id="UP001595075">
    <property type="component" value="Unassembled WGS sequence"/>
</dbReference>
<evidence type="ECO:0000313" key="1">
    <source>
        <dbReference type="EMBL" id="KAL2073599.1"/>
    </source>
</evidence>
<evidence type="ECO:0000313" key="2">
    <source>
        <dbReference type="Proteomes" id="UP001595075"/>
    </source>
</evidence>
<name>A0ABR4CUK0_9HELO</name>
<accession>A0ABR4CUK0</accession>
<organism evidence="1 2">
    <name type="scientific">Oculimacula yallundae</name>
    <dbReference type="NCBI Taxonomy" id="86028"/>
    <lineage>
        <taxon>Eukaryota</taxon>
        <taxon>Fungi</taxon>
        <taxon>Dikarya</taxon>
        <taxon>Ascomycota</taxon>
        <taxon>Pezizomycotina</taxon>
        <taxon>Leotiomycetes</taxon>
        <taxon>Helotiales</taxon>
        <taxon>Ploettnerulaceae</taxon>
        <taxon>Oculimacula</taxon>
    </lineage>
</organism>
<comment type="caution">
    <text evidence="1">The sequence shown here is derived from an EMBL/GenBank/DDBJ whole genome shotgun (WGS) entry which is preliminary data.</text>
</comment>